<keyword evidence="3" id="KW-1185">Reference proteome</keyword>
<reference evidence="2 3" key="1">
    <citation type="submission" date="2017-12" db="EMBL/GenBank/DDBJ databases">
        <title>Integrating genomic resources of turbot (Scophthalmus maximus) in depth evaluation of genetic and physical mapping variation across individuals.</title>
        <authorList>
            <person name="Martinez P."/>
        </authorList>
    </citation>
    <scope>NUCLEOTIDE SEQUENCE [LARGE SCALE GENOMIC DNA]</scope>
</reference>
<evidence type="ECO:0000256" key="1">
    <source>
        <dbReference type="SAM" id="MobiDB-lite"/>
    </source>
</evidence>
<evidence type="ECO:0000313" key="2">
    <source>
        <dbReference type="EMBL" id="AWO97007.1"/>
    </source>
</evidence>
<accession>A0A2U9AZH8</accession>
<proteinExistence type="predicted"/>
<sequence length="239" mass="26508">MWRGLYSAPLALSLSSLPESDGCSLARSLTRESSFWWRCACLVCADGSRASVTHHRESDAASQAVGTRPGNTPLIYLHLIPTERSRFCSCKISSLTPVRQTVEITFMTLLYHPEFASARLLPLLSPCNLLLKSDRCRRNDASCKSEGLAVGRPARREERKKKVRDVGLETLGALFVNSHSDERRESRLAHRGEPSYPLTPPALFVTRMPARGAGSRGQGSACPLRLEEATAERWSRTVR</sequence>
<protein>
    <submittedName>
        <fullName evidence="2">Uncharacterized protein</fullName>
    </submittedName>
</protein>
<feature type="region of interest" description="Disordered" evidence="1">
    <location>
        <begin position="182"/>
        <end position="201"/>
    </location>
</feature>
<dbReference type="AlphaFoldDB" id="A0A2U9AZH8"/>
<feature type="compositionally biased region" description="Basic and acidic residues" evidence="1">
    <location>
        <begin position="182"/>
        <end position="193"/>
    </location>
</feature>
<dbReference type="Proteomes" id="UP000246464">
    <property type="component" value="Chromosome 1"/>
</dbReference>
<dbReference type="EMBL" id="CP026243">
    <property type="protein sequence ID" value="AWO97007.1"/>
    <property type="molecule type" value="Genomic_DNA"/>
</dbReference>
<evidence type="ECO:0000313" key="3">
    <source>
        <dbReference type="Proteomes" id="UP000246464"/>
    </source>
</evidence>
<organism evidence="2 3">
    <name type="scientific">Scophthalmus maximus</name>
    <name type="common">Turbot</name>
    <name type="synonym">Psetta maxima</name>
    <dbReference type="NCBI Taxonomy" id="52904"/>
    <lineage>
        <taxon>Eukaryota</taxon>
        <taxon>Metazoa</taxon>
        <taxon>Chordata</taxon>
        <taxon>Craniata</taxon>
        <taxon>Vertebrata</taxon>
        <taxon>Euteleostomi</taxon>
        <taxon>Actinopterygii</taxon>
        <taxon>Neopterygii</taxon>
        <taxon>Teleostei</taxon>
        <taxon>Neoteleostei</taxon>
        <taxon>Acanthomorphata</taxon>
        <taxon>Carangaria</taxon>
        <taxon>Pleuronectiformes</taxon>
        <taxon>Pleuronectoidei</taxon>
        <taxon>Scophthalmidae</taxon>
        <taxon>Scophthalmus</taxon>
    </lineage>
</organism>
<gene>
    <name evidence="2" type="ORF">SMAX5B_009551</name>
</gene>
<name>A0A2U9AZH8_SCOMX</name>